<evidence type="ECO:0000313" key="2">
    <source>
        <dbReference type="EMBL" id="KGH22428.1"/>
    </source>
</evidence>
<reference evidence="2 3" key="1">
    <citation type="submission" date="2013-09" db="EMBL/GenBank/DDBJ databases">
        <title>High correlation between genotypes and phenotypes of environmental bacteria Comamonas testosteroni strains.</title>
        <authorList>
            <person name="Liu L."/>
            <person name="Zhu W."/>
            <person name="Xia X."/>
            <person name="Xu B."/>
            <person name="Luo M."/>
            <person name="Wang G."/>
        </authorList>
    </citation>
    <scope>NUCLEOTIDE SEQUENCE [LARGE SCALE GENOMIC DNA]</scope>
    <source>
        <strain evidence="2 3">JL40</strain>
    </source>
</reference>
<protein>
    <submittedName>
        <fullName evidence="2">Uncharacterized protein</fullName>
    </submittedName>
</protein>
<proteinExistence type="predicted"/>
<organism evidence="2 3">
    <name type="scientific">Comamonas testosteroni</name>
    <name type="common">Pseudomonas testosteroni</name>
    <dbReference type="NCBI Taxonomy" id="285"/>
    <lineage>
        <taxon>Bacteria</taxon>
        <taxon>Pseudomonadati</taxon>
        <taxon>Pseudomonadota</taxon>
        <taxon>Betaproteobacteria</taxon>
        <taxon>Burkholderiales</taxon>
        <taxon>Comamonadaceae</taxon>
        <taxon>Comamonas</taxon>
    </lineage>
</organism>
<sequence length="51" mass="5285">MSKRDDLLGIAAPGMPAGSPGMEVDGVHETYQIIGLTKAGVDQVIAEYPAN</sequence>
<gene>
    <name evidence="2" type="ORF">P353_28590</name>
</gene>
<dbReference type="AlphaFoldDB" id="A0A096EXZ8"/>
<evidence type="ECO:0000313" key="3">
    <source>
        <dbReference type="Proteomes" id="UP000029553"/>
    </source>
</evidence>
<name>A0A096EXZ8_COMTE</name>
<comment type="caution">
    <text evidence="2">The sequence shown here is derived from an EMBL/GenBank/DDBJ whole genome shotgun (WGS) entry which is preliminary data.</text>
</comment>
<feature type="region of interest" description="Disordered" evidence="1">
    <location>
        <begin position="1"/>
        <end position="23"/>
    </location>
</feature>
<evidence type="ECO:0000256" key="1">
    <source>
        <dbReference type="SAM" id="MobiDB-lite"/>
    </source>
</evidence>
<dbReference type="EMBL" id="AWOR01000126">
    <property type="protein sequence ID" value="KGH22428.1"/>
    <property type="molecule type" value="Genomic_DNA"/>
</dbReference>
<dbReference type="Proteomes" id="UP000029553">
    <property type="component" value="Unassembled WGS sequence"/>
</dbReference>
<accession>A0A096EXZ8</accession>